<evidence type="ECO:0000256" key="1">
    <source>
        <dbReference type="SAM" id="MobiDB-lite"/>
    </source>
</evidence>
<accession>A0ABR9N307</accession>
<dbReference type="Pfam" id="PF00753">
    <property type="entry name" value="Lactamase_B"/>
    <property type="match status" value="1"/>
</dbReference>
<gene>
    <name evidence="3" type="ORF">IHE71_17535</name>
</gene>
<dbReference type="EMBL" id="JADAQT010000102">
    <property type="protein sequence ID" value="MBE1877493.1"/>
    <property type="molecule type" value="Genomic_DNA"/>
</dbReference>
<dbReference type="InterPro" id="IPR036866">
    <property type="entry name" value="RibonucZ/Hydroxyglut_hydro"/>
</dbReference>
<name>A0ABR9N307_9MICO</name>
<sequence>MSTSTSTSSSRLLVVDTGLPATWRVPGEALRRLGHRSSDVAAVVLTHAHFDHTGAAATMRAHLGYRSGSTRRTSRSRPTRIGTRTRTPGRSTPCGTPARCRSSPR</sequence>
<dbReference type="RefSeq" id="WP_192864042.1">
    <property type="nucleotide sequence ID" value="NZ_JADAQT010000102.1"/>
</dbReference>
<organism evidence="3 4">
    <name type="scientific">Myceligenerans pegani</name>
    <dbReference type="NCBI Taxonomy" id="2776917"/>
    <lineage>
        <taxon>Bacteria</taxon>
        <taxon>Bacillati</taxon>
        <taxon>Actinomycetota</taxon>
        <taxon>Actinomycetes</taxon>
        <taxon>Micrococcales</taxon>
        <taxon>Promicromonosporaceae</taxon>
        <taxon>Myceligenerans</taxon>
    </lineage>
</organism>
<keyword evidence="4" id="KW-1185">Reference proteome</keyword>
<feature type="compositionally biased region" description="Low complexity" evidence="1">
    <location>
        <begin position="79"/>
        <end position="97"/>
    </location>
</feature>
<proteinExistence type="predicted"/>
<evidence type="ECO:0000259" key="2">
    <source>
        <dbReference type="Pfam" id="PF00753"/>
    </source>
</evidence>
<feature type="domain" description="Metallo-beta-lactamase" evidence="2">
    <location>
        <begin position="11"/>
        <end position="71"/>
    </location>
</feature>
<dbReference type="Proteomes" id="UP000625527">
    <property type="component" value="Unassembled WGS sequence"/>
</dbReference>
<evidence type="ECO:0000313" key="3">
    <source>
        <dbReference type="EMBL" id="MBE1877493.1"/>
    </source>
</evidence>
<reference evidence="3 4" key="1">
    <citation type="submission" date="2020-10" db="EMBL/GenBank/DDBJ databases">
        <title>Myceligenerans pegani sp. nov., an endophytic actinomycete isolated from Peganum harmala L. in Xinjiang, China.</title>
        <authorList>
            <person name="Xin L."/>
        </authorList>
    </citation>
    <scope>NUCLEOTIDE SEQUENCE [LARGE SCALE GENOMIC DNA]</scope>
    <source>
        <strain evidence="3 4">TRM65318</strain>
    </source>
</reference>
<evidence type="ECO:0000313" key="4">
    <source>
        <dbReference type="Proteomes" id="UP000625527"/>
    </source>
</evidence>
<dbReference type="InterPro" id="IPR001279">
    <property type="entry name" value="Metallo-B-lactamas"/>
</dbReference>
<dbReference type="SUPFAM" id="SSF56281">
    <property type="entry name" value="Metallo-hydrolase/oxidoreductase"/>
    <property type="match status" value="1"/>
</dbReference>
<protein>
    <submittedName>
        <fullName evidence="3">MBL fold metallo-hydrolase</fullName>
    </submittedName>
</protein>
<comment type="caution">
    <text evidence="3">The sequence shown here is derived from an EMBL/GenBank/DDBJ whole genome shotgun (WGS) entry which is preliminary data.</text>
</comment>
<feature type="region of interest" description="Disordered" evidence="1">
    <location>
        <begin position="61"/>
        <end position="105"/>
    </location>
</feature>
<dbReference type="Gene3D" id="3.60.15.10">
    <property type="entry name" value="Ribonuclease Z/Hydroxyacylglutathione hydrolase-like"/>
    <property type="match status" value="1"/>
</dbReference>